<proteinExistence type="predicted"/>
<evidence type="ECO:0000313" key="2">
    <source>
        <dbReference type="Proteomes" id="UP000198992"/>
    </source>
</evidence>
<gene>
    <name evidence="1" type="ORF">SAMN05444164_1480</name>
</gene>
<name>A0A1H4RB23_9BRAD</name>
<dbReference type="EMBL" id="FNTH01000001">
    <property type="protein sequence ID" value="SEC29085.1"/>
    <property type="molecule type" value="Genomic_DNA"/>
</dbReference>
<evidence type="ECO:0000313" key="1">
    <source>
        <dbReference type="EMBL" id="SEC29085.1"/>
    </source>
</evidence>
<accession>A0A1H4RB23</accession>
<reference evidence="1 2" key="1">
    <citation type="submission" date="2016-10" db="EMBL/GenBank/DDBJ databases">
        <authorList>
            <person name="de Groot N.N."/>
        </authorList>
    </citation>
    <scope>NUCLEOTIDE SEQUENCE [LARGE SCALE GENOMIC DNA]</scope>
    <source>
        <strain evidence="1 2">MT12</strain>
    </source>
</reference>
<sequence>MTIPAPKVPAPDVLSPETGCRLDVPGCVAEAGIPPDEA</sequence>
<protein>
    <submittedName>
        <fullName evidence="1">Uncharacterized protein</fullName>
    </submittedName>
</protein>
<dbReference type="AlphaFoldDB" id="A0A1H4RB23"/>
<organism evidence="1 2">
    <name type="scientific">Bradyrhizobium erythrophlei</name>
    <dbReference type="NCBI Taxonomy" id="1437360"/>
    <lineage>
        <taxon>Bacteria</taxon>
        <taxon>Pseudomonadati</taxon>
        <taxon>Pseudomonadota</taxon>
        <taxon>Alphaproteobacteria</taxon>
        <taxon>Hyphomicrobiales</taxon>
        <taxon>Nitrobacteraceae</taxon>
        <taxon>Bradyrhizobium</taxon>
    </lineage>
</organism>
<dbReference type="Proteomes" id="UP000198992">
    <property type="component" value="Unassembled WGS sequence"/>
</dbReference>